<comment type="caution">
    <text evidence="2">The sequence shown here is derived from an EMBL/GenBank/DDBJ whole genome shotgun (WGS) entry which is preliminary data.</text>
</comment>
<reference evidence="3" key="1">
    <citation type="journal article" date="2019" name="Int. J. Syst. Evol. Microbiol.">
        <title>The Global Catalogue of Microorganisms (GCM) 10K type strain sequencing project: providing services to taxonomists for standard genome sequencing and annotation.</title>
        <authorList>
            <consortium name="The Broad Institute Genomics Platform"/>
            <consortium name="The Broad Institute Genome Sequencing Center for Infectious Disease"/>
            <person name="Wu L."/>
            <person name="Ma J."/>
        </authorList>
    </citation>
    <scope>NUCLEOTIDE SEQUENCE [LARGE SCALE GENOMIC DNA]</scope>
    <source>
        <strain evidence="3">KCTC 42456</strain>
    </source>
</reference>
<keyword evidence="3" id="KW-1185">Reference proteome</keyword>
<gene>
    <name evidence="2" type="ORF">ACFSSE_08265</name>
</gene>
<evidence type="ECO:0000256" key="1">
    <source>
        <dbReference type="SAM" id="SignalP"/>
    </source>
</evidence>
<dbReference type="Proteomes" id="UP001597546">
    <property type="component" value="Unassembled WGS sequence"/>
</dbReference>
<evidence type="ECO:0008006" key="4">
    <source>
        <dbReference type="Google" id="ProtNLM"/>
    </source>
</evidence>
<protein>
    <recommendedName>
        <fullName evidence="4">DUF4199 domain-containing protein</fullName>
    </recommendedName>
</protein>
<evidence type="ECO:0000313" key="3">
    <source>
        <dbReference type="Proteomes" id="UP001597546"/>
    </source>
</evidence>
<evidence type="ECO:0000313" key="2">
    <source>
        <dbReference type="EMBL" id="MFD2731700.1"/>
    </source>
</evidence>
<organism evidence="2 3">
    <name type="scientific">Pedobacter alpinus</name>
    <dbReference type="NCBI Taxonomy" id="1590643"/>
    <lineage>
        <taxon>Bacteria</taxon>
        <taxon>Pseudomonadati</taxon>
        <taxon>Bacteroidota</taxon>
        <taxon>Sphingobacteriia</taxon>
        <taxon>Sphingobacteriales</taxon>
        <taxon>Sphingobacteriaceae</taxon>
        <taxon>Pedobacter</taxon>
    </lineage>
</organism>
<keyword evidence="1" id="KW-0732">Signal</keyword>
<feature type="chain" id="PRO_5046755213" description="DUF4199 domain-containing protein" evidence="1">
    <location>
        <begin position="19"/>
        <end position="160"/>
    </location>
</feature>
<feature type="signal peptide" evidence="1">
    <location>
        <begin position="1"/>
        <end position="18"/>
    </location>
</feature>
<name>A0ABW5TSG4_9SPHI</name>
<sequence length="160" mass="17103">MKTLLFMLMAFSFLDAFNQTTISTDTIEVKKGFGTVFKQNGKPLTPKQLLNITEANPEAYQQMQIAKRNYAPATIFGSIGGFLVGYPLGSAIGGGKPNWTLAGIGAGLIGLSIPFSSAYTKHTKNAVETYNNGLQKTGFKPKVNFNIGIAGNGVGLKMVF</sequence>
<accession>A0ABW5TSG4</accession>
<proteinExistence type="predicted"/>
<dbReference type="EMBL" id="JBHULV010000024">
    <property type="protein sequence ID" value="MFD2731700.1"/>
    <property type="molecule type" value="Genomic_DNA"/>
</dbReference>
<dbReference type="RefSeq" id="WP_379045786.1">
    <property type="nucleotide sequence ID" value="NZ_JBHSKW010000056.1"/>
</dbReference>